<dbReference type="InterPro" id="IPR008780">
    <property type="entry name" value="Plasmodium_Vir"/>
</dbReference>
<sequence length="371" mass="42947">MEQVLRFLPSRLNYNTLSTKYGNYGNEDKCDELQSKFPNSSHVREFCMSLTEILSRPFSDVSSQLYGLFQYDPCRIFEFWMFNYIYNDLKNELKEIDIPSTIGNFFAIWTHFVSDSKCHLNDIHTYNETYFNKMKKFFDYVQDYYTIEKAIRETEMQCSKEYFSYINNGIESYKDLKGQCDTDDTDNTKPFCAALNSIGEKLGLEKLSSSICIKENDALSRTEEISDFPLEGETHRLRESPIRATSFGSVPLKAESTGSDSFERDPSAGDSFARVSLDPTPQPLASEQDTPTGTNKLVSTSLISGVTFFTLFMMYKFTPIGSRLGTFFRNKKIPHPYMQEEVERSRHLFERENEHSNVTAYNTRHNIGYQP</sequence>
<reference evidence="2" key="1">
    <citation type="submission" date="2016-07" db="EMBL/GenBank/DDBJ databases">
        <authorList>
            <consortium name="Pathogen Informatics"/>
        </authorList>
    </citation>
    <scope>NUCLEOTIDE SEQUENCE</scope>
</reference>
<proteinExistence type="predicted"/>
<gene>
    <name evidence="2" type="ORF">PVP01_0000290</name>
</gene>
<dbReference type="AlphaFoldDB" id="A0A565A419"/>
<accession>A0A565A419</accession>
<protein>
    <submittedName>
        <fullName evidence="2">VIR protein</fullName>
    </submittedName>
</protein>
<feature type="region of interest" description="Disordered" evidence="1">
    <location>
        <begin position="248"/>
        <end position="296"/>
    </location>
</feature>
<dbReference type="VEuPathDB" id="PlasmoDB:PVPAM_130008200"/>
<dbReference type="EMBL" id="FLZR02000001">
    <property type="protein sequence ID" value="VUZ99314.1"/>
    <property type="molecule type" value="Genomic_DNA"/>
</dbReference>
<dbReference type="Proteomes" id="UP000220605">
    <property type="component" value="Unassembled WGS sequence"/>
</dbReference>
<dbReference type="VEuPathDB" id="PlasmoDB:PVW1_000015300"/>
<name>A0A565A419_PLAVI</name>
<dbReference type="OrthoDB" id="385511at2759"/>
<evidence type="ECO:0000313" key="2">
    <source>
        <dbReference type="EMBL" id="VUZ99314.1"/>
    </source>
</evidence>
<organism evidence="2">
    <name type="scientific">Plasmodium vivax</name>
    <name type="common">malaria parasite P. vivax</name>
    <dbReference type="NCBI Taxonomy" id="5855"/>
    <lineage>
        <taxon>Eukaryota</taxon>
        <taxon>Sar</taxon>
        <taxon>Alveolata</taxon>
        <taxon>Apicomplexa</taxon>
        <taxon>Aconoidasida</taxon>
        <taxon>Haemosporida</taxon>
        <taxon>Plasmodiidae</taxon>
        <taxon>Plasmodium</taxon>
        <taxon>Plasmodium (Plasmodium)</taxon>
    </lineage>
</organism>
<feature type="compositionally biased region" description="Polar residues" evidence="1">
    <location>
        <begin position="283"/>
        <end position="296"/>
    </location>
</feature>
<dbReference type="VEuPathDB" id="PlasmoDB:PVP01_0000290"/>
<dbReference type="Pfam" id="PF05795">
    <property type="entry name" value="Plasmodium_Vir"/>
    <property type="match status" value="1"/>
</dbReference>
<evidence type="ECO:0000256" key="1">
    <source>
        <dbReference type="SAM" id="MobiDB-lite"/>
    </source>
</evidence>